<keyword evidence="2" id="KW-1185">Reference proteome</keyword>
<evidence type="ECO:0000313" key="2">
    <source>
        <dbReference type="Proteomes" id="UP000593562"/>
    </source>
</evidence>
<evidence type="ECO:0000313" key="1">
    <source>
        <dbReference type="EMBL" id="KAF5734945.1"/>
    </source>
</evidence>
<gene>
    <name evidence="1" type="ORF">HS088_TW15G00443</name>
</gene>
<reference evidence="1 2" key="1">
    <citation type="journal article" date="2020" name="Nat. Commun.">
        <title>Genome of Tripterygium wilfordii and identification of cytochrome P450 involved in triptolide biosynthesis.</title>
        <authorList>
            <person name="Tu L."/>
            <person name="Su P."/>
            <person name="Zhang Z."/>
            <person name="Gao L."/>
            <person name="Wang J."/>
            <person name="Hu T."/>
            <person name="Zhou J."/>
            <person name="Zhang Y."/>
            <person name="Zhao Y."/>
            <person name="Liu Y."/>
            <person name="Song Y."/>
            <person name="Tong Y."/>
            <person name="Lu Y."/>
            <person name="Yang J."/>
            <person name="Xu C."/>
            <person name="Jia M."/>
            <person name="Peters R.J."/>
            <person name="Huang L."/>
            <person name="Gao W."/>
        </authorList>
    </citation>
    <scope>NUCLEOTIDE SEQUENCE [LARGE SCALE GENOMIC DNA]</scope>
    <source>
        <strain evidence="2">cv. XIE 37</strain>
        <tissue evidence="1">Leaf</tissue>
    </source>
</reference>
<dbReference type="InParanoid" id="A0A7J7CLK1"/>
<dbReference type="EMBL" id="JAAARO010000015">
    <property type="protein sequence ID" value="KAF5734945.1"/>
    <property type="molecule type" value="Genomic_DNA"/>
</dbReference>
<sequence length="87" mass="9584">MSIFGSLRQAICADYFGDELGFALPPLFKMVSRNSEYTTKENNNSSNSNSSMVITAEKKTKHGDGVVAIAPIFDGLHCFETLVLHRN</sequence>
<dbReference type="AlphaFoldDB" id="A0A7J7CLK1"/>
<organism evidence="1 2">
    <name type="scientific">Tripterygium wilfordii</name>
    <name type="common">Thunder God vine</name>
    <dbReference type="NCBI Taxonomy" id="458696"/>
    <lineage>
        <taxon>Eukaryota</taxon>
        <taxon>Viridiplantae</taxon>
        <taxon>Streptophyta</taxon>
        <taxon>Embryophyta</taxon>
        <taxon>Tracheophyta</taxon>
        <taxon>Spermatophyta</taxon>
        <taxon>Magnoliopsida</taxon>
        <taxon>eudicotyledons</taxon>
        <taxon>Gunneridae</taxon>
        <taxon>Pentapetalae</taxon>
        <taxon>rosids</taxon>
        <taxon>fabids</taxon>
        <taxon>Celastrales</taxon>
        <taxon>Celastraceae</taxon>
        <taxon>Tripterygium</taxon>
    </lineage>
</organism>
<proteinExistence type="predicted"/>
<dbReference type="Proteomes" id="UP000593562">
    <property type="component" value="Unassembled WGS sequence"/>
</dbReference>
<accession>A0A7J7CLK1</accession>
<comment type="caution">
    <text evidence="1">The sequence shown here is derived from an EMBL/GenBank/DDBJ whole genome shotgun (WGS) entry which is preliminary data.</text>
</comment>
<name>A0A7J7CLK1_TRIWF</name>
<protein>
    <submittedName>
        <fullName evidence="1">Uncharacterized protein</fullName>
    </submittedName>
</protein>